<feature type="chain" id="PRO_5015709086" evidence="5">
    <location>
        <begin position="22"/>
        <end position="138"/>
    </location>
</feature>
<dbReference type="SUPFAM" id="SSF46626">
    <property type="entry name" value="Cytochrome c"/>
    <property type="match status" value="1"/>
</dbReference>
<keyword evidence="1 4" id="KW-0349">Heme</keyword>
<dbReference type="GO" id="GO:0009055">
    <property type="term" value="F:electron transfer activity"/>
    <property type="evidence" value="ECO:0007669"/>
    <property type="project" value="InterPro"/>
</dbReference>
<keyword evidence="5" id="KW-0732">Signal</keyword>
<evidence type="ECO:0000313" key="8">
    <source>
        <dbReference type="Proteomes" id="UP000239480"/>
    </source>
</evidence>
<evidence type="ECO:0000313" key="7">
    <source>
        <dbReference type="EMBL" id="PRY26140.1"/>
    </source>
</evidence>
<evidence type="ECO:0000256" key="5">
    <source>
        <dbReference type="SAM" id="SignalP"/>
    </source>
</evidence>
<dbReference type="InterPro" id="IPR036909">
    <property type="entry name" value="Cyt_c-like_dom_sf"/>
</dbReference>
<evidence type="ECO:0000256" key="1">
    <source>
        <dbReference type="ARBA" id="ARBA00022617"/>
    </source>
</evidence>
<dbReference type="AlphaFoldDB" id="A0A2T0RYA5"/>
<organism evidence="7 8">
    <name type="scientific">Aliiruegeria haliotis</name>
    <dbReference type="NCBI Taxonomy" id="1280846"/>
    <lineage>
        <taxon>Bacteria</taxon>
        <taxon>Pseudomonadati</taxon>
        <taxon>Pseudomonadota</taxon>
        <taxon>Alphaproteobacteria</taxon>
        <taxon>Rhodobacterales</taxon>
        <taxon>Roseobacteraceae</taxon>
        <taxon>Aliiruegeria</taxon>
    </lineage>
</organism>
<sequence>MRYGRILVLCGLALFGGQAQGQGSDGMAGEALFFRYCATCHGEKGRGDGPTATVLSVKPPDLGLLREANAGTFPTARILRRIDGRDVLVSHGSPMPIYGAFLDGQQVVPVETDTGTVMASRPVLEILHWLQSIQRTGG</sequence>
<name>A0A2T0RYA5_9RHOB</name>
<evidence type="ECO:0000256" key="4">
    <source>
        <dbReference type="PROSITE-ProRule" id="PRU00433"/>
    </source>
</evidence>
<dbReference type="RefSeq" id="WP_106202946.1">
    <property type="nucleotide sequence ID" value="NZ_PVTD01000001.1"/>
</dbReference>
<evidence type="ECO:0000259" key="6">
    <source>
        <dbReference type="PROSITE" id="PS51007"/>
    </source>
</evidence>
<reference evidence="7 8" key="1">
    <citation type="submission" date="2018-03" db="EMBL/GenBank/DDBJ databases">
        <title>Genomic Encyclopedia of Archaeal and Bacterial Type Strains, Phase II (KMG-II): from individual species to whole genera.</title>
        <authorList>
            <person name="Goeker M."/>
        </authorList>
    </citation>
    <scope>NUCLEOTIDE SEQUENCE [LARGE SCALE GENOMIC DNA]</scope>
    <source>
        <strain evidence="7 8">DSM 29328</strain>
    </source>
</reference>
<dbReference type="Proteomes" id="UP000239480">
    <property type="component" value="Unassembled WGS sequence"/>
</dbReference>
<gene>
    <name evidence="7" type="ORF">CLV78_101234</name>
</gene>
<dbReference type="Pfam" id="PF00034">
    <property type="entry name" value="Cytochrom_C"/>
    <property type="match status" value="1"/>
</dbReference>
<comment type="caution">
    <text evidence="7">The sequence shown here is derived from an EMBL/GenBank/DDBJ whole genome shotgun (WGS) entry which is preliminary data.</text>
</comment>
<proteinExistence type="predicted"/>
<dbReference type="PROSITE" id="PS51007">
    <property type="entry name" value="CYTC"/>
    <property type="match status" value="1"/>
</dbReference>
<feature type="signal peptide" evidence="5">
    <location>
        <begin position="1"/>
        <end position="21"/>
    </location>
</feature>
<feature type="domain" description="Cytochrome c" evidence="6">
    <location>
        <begin position="24"/>
        <end position="134"/>
    </location>
</feature>
<keyword evidence="2 4" id="KW-0479">Metal-binding</keyword>
<keyword evidence="8" id="KW-1185">Reference proteome</keyword>
<dbReference type="EMBL" id="PVTD01000001">
    <property type="protein sequence ID" value="PRY26140.1"/>
    <property type="molecule type" value="Genomic_DNA"/>
</dbReference>
<dbReference type="Gene3D" id="1.10.760.10">
    <property type="entry name" value="Cytochrome c-like domain"/>
    <property type="match status" value="1"/>
</dbReference>
<keyword evidence="3 4" id="KW-0408">Iron</keyword>
<protein>
    <submittedName>
        <fullName evidence="7">Cytochrome c</fullName>
    </submittedName>
</protein>
<evidence type="ECO:0000256" key="2">
    <source>
        <dbReference type="ARBA" id="ARBA00022723"/>
    </source>
</evidence>
<accession>A0A2T0RYA5</accession>
<dbReference type="GO" id="GO:0046872">
    <property type="term" value="F:metal ion binding"/>
    <property type="evidence" value="ECO:0007669"/>
    <property type="project" value="UniProtKB-KW"/>
</dbReference>
<dbReference type="GO" id="GO:0020037">
    <property type="term" value="F:heme binding"/>
    <property type="evidence" value="ECO:0007669"/>
    <property type="project" value="InterPro"/>
</dbReference>
<dbReference type="InterPro" id="IPR009056">
    <property type="entry name" value="Cyt_c-like_dom"/>
</dbReference>
<dbReference type="OrthoDB" id="335174at2"/>
<evidence type="ECO:0000256" key="3">
    <source>
        <dbReference type="ARBA" id="ARBA00023004"/>
    </source>
</evidence>